<keyword evidence="1" id="KW-0732">Signal</keyword>
<evidence type="ECO:0000259" key="2">
    <source>
        <dbReference type="Pfam" id="PF06259"/>
    </source>
</evidence>
<dbReference type="InterPro" id="IPR010427">
    <property type="entry name" value="DUF1023"/>
</dbReference>
<feature type="domain" description="DUF1023" evidence="2">
    <location>
        <begin position="66"/>
        <end position="241"/>
    </location>
</feature>
<feature type="signal peptide" evidence="1">
    <location>
        <begin position="1"/>
        <end position="28"/>
    </location>
</feature>
<dbReference type="EMBL" id="POTY01000212">
    <property type="protein sequence ID" value="PZG12300.1"/>
    <property type="molecule type" value="Genomic_DNA"/>
</dbReference>
<dbReference type="RefSeq" id="WP_111217620.1">
    <property type="nucleotide sequence ID" value="NZ_POTY01000212.1"/>
</dbReference>
<dbReference type="Proteomes" id="UP000248924">
    <property type="component" value="Unassembled WGS sequence"/>
</dbReference>
<evidence type="ECO:0000313" key="4">
    <source>
        <dbReference type="Proteomes" id="UP000248924"/>
    </source>
</evidence>
<dbReference type="InterPro" id="IPR029058">
    <property type="entry name" value="AB_hydrolase_fold"/>
</dbReference>
<evidence type="ECO:0000256" key="1">
    <source>
        <dbReference type="SAM" id="SignalP"/>
    </source>
</evidence>
<reference evidence="3 4" key="1">
    <citation type="submission" date="2018-01" db="EMBL/GenBank/DDBJ databases">
        <title>Draft genome sequence of Jishengella sp. NA12.</title>
        <authorList>
            <person name="Sahin N."/>
            <person name="Ay H."/>
            <person name="Saygin H."/>
        </authorList>
    </citation>
    <scope>NUCLEOTIDE SEQUENCE [LARGE SCALE GENOMIC DNA]</scope>
    <source>
        <strain evidence="3 4">NA12</strain>
    </source>
</reference>
<sequence length="324" mass="32709">MVCRHVFRLGLATLLGAGLVAPPTGAPAGLPAGFVEAYPVTAAAMDAAGPPYAGWASGGRRFLAFDARGDGRAVEVVGDLATADRIAVLVPGVGSRLPDFDRGLGGVARRALARQARDLHAALRRAEPQARVAVLAWLGYDPPDGVAAAATPASARRGARALAEQLRVLAVRRPSAHVTLVGHSYGALVVGLATVDAPPQVTDVVTLGGVGTGVDRADRLGPARVWAAEAPDDWIRRVPPVRLPGIGHGVRPGDPSFAARPLPVAATGHDGYLLPGGPTLAAVAEVVLHGTTGIRPTPGGPLPATQRDADAVTVAAGPAAGAAR</sequence>
<organism evidence="3 4">
    <name type="scientific">Micromonospora craterilacus</name>
    <dbReference type="NCBI Taxonomy" id="1655439"/>
    <lineage>
        <taxon>Bacteria</taxon>
        <taxon>Bacillati</taxon>
        <taxon>Actinomycetota</taxon>
        <taxon>Actinomycetes</taxon>
        <taxon>Micromonosporales</taxon>
        <taxon>Micromonosporaceae</taxon>
        <taxon>Micromonospora</taxon>
    </lineage>
</organism>
<dbReference type="SUPFAM" id="SSF53474">
    <property type="entry name" value="alpha/beta-Hydrolases"/>
    <property type="match status" value="1"/>
</dbReference>
<dbReference type="Pfam" id="PF06259">
    <property type="entry name" value="Abhydrolase_8"/>
    <property type="match status" value="1"/>
</dbReference>
<dbReference type="AlphaFoldDB" id="A0A2W2EFC1"/>
<keyword evidence="4" id="KW-1185">Reference proteome</keyword>
<dbReference type="Gene3D" id="3.40.50.1820">
    <property type="entry name" value="alpha/beta hydrolase"/>
    <property type="match status" value="1"/>
</dbReference>
<accession>A0A2W2EFC1</accession>
<dbReference type="OrthoDB" id="5170249at2"/>
<evidence type="ECO:0000313" key="3">
    <source>
        <dbReference type="EMBL" id="PZG12300.1"/>
    </source>
</evidence>
<comment type="caution">
    <text evidence="3">The sequence shown here is derived from an EMBL/GenBank/DDBJ whole genome shotgun (WGS) entry which is preliminary data.</text>
</comment>
<proteinExistence type="predicted"/>
<feature type="chain" id="PRO_5016092992" description="DUF1023 domain-containing protein" evidence="1">
    <location>
        <begin position="29"/>
        <end position="324"/>
    </location>
</feature>
<gene>
    <name evidence="3" type="ORF">C1I95_26110</name>
</gene>
<name>A0A2W2EFC1_9ACTN</name>
<protein>
    <recommendedName>
        <fullName evidence="2">DUF1023 domain-containing protein</fullName>
    </recommendedName>
</protein>